<evidence type="ECO:0000256" key="1">
    <source>
        <dbReference type="SAM" id="Phobius"/>
    </source>
</evidence>
<feature type="transmembrane region" description="Helical" evidence="1">
    <location>
        <begin position="12"/>
        <end position="45"/>
    </location>
</feature>
<name>A0A1H3Y9J5_9BACI</name>
<keyword evidence="4" id="KW-1185">Reference proteome</keyword>
<keyword evidence="1" id="KW-0472">Membrane</keyword>
<evidence type="ECO:0000313" key="3">
    <source>
        <dbReference type="EMBL" id="SEA07634.1"/>
    </source>
</evidence>
<reference evidence="3 4" key="1">
    <citation type="submission" date="2016-10" db="EMBL/GenBank/DDBJ databases">
        <authorList>
            <person name="de Groot N.N."/>
        </authorList>
    </citation>
    <scope>NUCLEOTIDE SEQUENCE [LARGE SCALE GENOMIC DNA]</scope>
    <source>
        <strain evidence="3 4">CCM7597</strain>
    </source>
</reference>
<dbReference type="InterPro" id="IPR016975">
    <property type="entry name" value="Cell_wall_LiaF"/>
</dbReference>
<dbReference type="PIRSF" id="PIRSF031509">
    <property type="entry name" value="Cell_wall_LiaF/YvqF"/>
    <property type="match status" value="1"/>
</dbReference>
<dbReference type="NCBIfam" id="NF040535">
    <property type="entry name" value="LiaF_C_term"/>
    <property type="match status" value="1"/>
</dbReference>
<proteinExistence type="predicted"/>
<dbReference type="GO" id="GO:0016020">
    <property type="term" value="C:membrane"/>
    <property type="evidence" value="ECO:0007669"/>
    <property type="project" value="InterPro"/>
</dbReference>
<keyword evidence="1" id="KW-0812">Transmembrane</keyword>
<feature type="domain" description="Cell wall-active antibiotics response LiaF-like C-terminal" evidence="2">
    <location>
        <begin position="124"/>
        <end position="237"/>
    </location>
</feature>
<dbReference type="STRING" id="571932.SAMN05421743_102382"/>
<gene>
    <name evidence="3" type="ORF">SAMN05421743_102382</name>
</gene>
<organism evidence="3 4">
    <name type="scientific">Thalassobacillus cyri</name>
    <dbReference type="NCBI Taxonomy" id="571932"/>
    <lineage>
        <taxon>Bacteria</taxon>
        <taxon>Bacillati</taxon>
        <taxon>Bacillota</taxon>
        <taxon>Bacilli</taxon>
        <taxon>Bacillales</taxon>
        <taxon>Bacillaceae</taxon>
        <taxon>Thalassobacillus</taxon>
    </lineage>
</organism>
<keyword evidence="1" id="KW-1133">Transmembrane helix</keyword>
<accession>A0A1H3Y9J5</accession>
<dbReference type="InterPro" id="IPR047793">
    <property type="entry name" value="LiaF_C"/>
</dbReference>
<dbReference type="Proteomes" id="UP000198584">
    <property type="component" value="Unassembled WGS sequence"/>
</dbReference>
<dbReference type="OrthoDB" id="2351415at2"/>
<protein>
    <submittedName>
        <fullName evidence="3">Lia operon protein LiaF</fullName>
    </submittedName>
</protein>
<feature type="transmembrane region" description="Helical" evidence="1">
    <location>
        <begin position="57"/>
        <end position="89"/>
    </location>
</feature>
<dbReference type="AlphaFoldDB" id="A0A1H3Y9J5"/>
<evidence type="ECO:0000259" key="2">
    <source>
        <dbReference type="Pfam" id="PF09922"/>
    </source>
</evidence>
<dbReference type="Pfam" id="PF09922">
    <property type="entry name" value="LiaF-like_C"/>
    <property type="match status" value="1"/>
</dbReference>
<dbReference type="EMBL" id="FNQR01000002">
    <property type="protein sequence ID" value="SEA07634.1"/>
    <property type="molecule type" value="Genomic_DNA"/>
</dbReference>
<sequence length="240" mass="27652">MLKWMNTDTWNWIIIIGALLFVLEVAFFNGGLIFSVLFSGFLMYVGWKKYSHLWAKVLFWVGTVSLFFTILNMMAVRFLIVAVLILFLFHYSRSKNEAEYLKPVGSPNVPEQLFEIEPLFQQQFFGNQQTADTAFQWKDINIHGGFGDRIIDLSNTVLPDETAVISIRHLFGNIEIYVPYEVEVSISHSAVFGRAVIFDHPHTKLINQKLAYQTEGYGKQRPQVKIMTTVFSGDIEVKRI</sequence>
<evidence type="ECO:0000313" key="4">
    <source>
        <dbReference type="Proteomes" id="UP000198584"/>
    </source>
</evidence>
<dbReference type="InterPro" id="IPR024425">
    <property type="entry name" value="LiaF-like_C"/>
</dbReference>
<dbReference type="RefSeq" id="WP_093042675.1">
    <property type="nucleotide sequence ID" value="NZ_FNQR01000002.1"/>
</dbReference>